<name>A0A7C0Y7G6_DESA2</name>
<evidence type="ECO:0000256" key="6">
    <source>
        <dbReference type="ARBA" id="ARBA00023136"/>
    </source>
</evidence>
<dbReference type="PANTHER" id="PTHR30012">
    <property type="entry name" value="GENERAL SECRETION PATHWAY PROTEIN"/>
    <property type="match status" value="1"/>
</dbReference>
<gene>
    <name evidence="9" type="ORF">ENG63_06085</name>
</gene>
<reference evidence="9" key="1">
    <citation type="journal article" date="2020" name="mSystems">
        <title>Genome- and Community-Level Interaction Insights into Carbon Utilization and Element Cycling Functions of Hydrothermarchaeota in Hydrothermal Sediment.</title>
        <authorList>
            <person name="Zhou Z."/>
            <person name="Liu Y."/>
            <person name="Xu W."/>
            <person name="Pan J."/>
            <person name="Luo Z.H."/>
            <person name="Li M."/>
        </authorList>
    </citation>
    <scope>NUCLEOTIDE SEQUENCE [LARGE SCALE GENOMIC DNA]</scope>
    <source>
        <strain evidence="9">HyVt-233</strain>
    </source>
</reference>
<evidence type="ECO:0000313" key="9">
    <source>
        <dbReference type="EMBL" id="HDD44410.1"/>
    </source>
</evidence>
<comment type="caution">
    <text evidence="9">The sequence shown here is derived from an EMBL/GenBank/DDBJ whole genome shotgun (WGS) entry which is preliminary data.</text>
</comment>
<dbReference type="InterPro" id="IPR003004">
    <property type="entry name" value="GspF/PilC"/>
</dbReference>
<dbReference type="InterPro" id="IPR018076">
    <property type="entry name" value="T2SS_GspF_dom"/>
</dbReference>
<feature type="domain" description="Type II secretion system protein GspF" evidence="8">
    <location>
        <begin position="263"/>
        <end position="382"/>
    </location>
</feature>
<feature type="domain" description="Type II secretion system protein GspF" evidence="8">
    <location>
        <begin position="64"/>
        <end position="183"/>
    </location>
</feature>
<dbReference type="AlphaFoldDB" id="A0A7C0Y7G6"/>
<protein>
    <submittedName>
        <fullName evidence="9">Type II secretion system F family protein</fullName>
    </submittedName>
</protein>
<sequence>MATFKYQARTISGQLVKGFIEAKEEKEAIRRLKERQLIPVKIYIAKRKKIRISSQKIIDFTIDLKDLLEGGLSLDRALEMLMNSAEKLEMKHLIADLLESVKAGKSFSEALSQHHSVFGRFYIQMIRVGEMTGSLTQVLKLIGDYLEARQKLKENLISVAIYPSILLTIGIISIFILLGYVVPRFSQIFSELHQEVPIFMKFLLKLGYFLNHYGWLFPFILILLFFILKRLTNHPHSRYRIHEMLLKVPYLREIIIKIELIKFTRTMGILLHAGVDILEAIEIAKDVMTNEILKKNITQLKQEVRSGKNISLYFKKEIFPPKMSTILAVSEETGDLGGGFLNVNKSLESEMQRFLKRGLSLIEPTVIVIMGIIIGLIIFSMFSAILGINEIRF</sequence>
<comment type="subcellular location">
    <subcellularLocation>
        <location evidence="1">Cell membrane</location>
        <topology evidence="1">Multi-pass membrane protein</topology>
    </subcellularLocation>
</comment>
<evidence type="ECO:0000256" key="4">
    <source>
        <dbReference type="ARBA" id="ARBA00022692"/>
    </source>
</evidence>
<keyword evidence="5 7" id="KW-1133">Transmembrane helix</keyword>
<dbReference type="InterPro" id="IPR042094">
    <property type="entry name" value="T2SS_GspF_sf"/>
</dbReference>
<dbReference type="Gene3D" id="1.20.81.30">
    <property type="entry name" value="Type II secretion system (T2SS), domain F"/>
    <property type="match status" value="2"/>
</dbReference>
<evidence type="ECO:0000256" key="2">
    <source>
        <dbReference type="ARBA" id="ARBA00005745"/>
    </source>
</evidence>
<dbReference type="EMBL" id="DRBS01000234">
    <property type="protein sequence ID" value="HDD44410.1"/>
    <property type="molecule type" value="Genomic_DNA"/>
</dbReference>
<keyword evidence="4 7" id="KW-0812">Transmembrane</keyword>
<feature type="transmembrane region" description="Helical" evidence="7">
    <location>
        <begin position="202"/>
        <end position="228"/>
    </location>
</feature>
<proteinExistence type="inferred from homology"/>
<dbReference type="GO" id="GO:0005886">
    <property type="term" value="C:plasma membrane"/>
    <property type="evidence" value="ECO:0007669"/>
    <property type="project" value="UniProtKB-SubCell"/>
</dbReference>
<evidence type="ECO:0000256" key="3">
    <source>
        <dbReference type="ARBA" id="ARBA00022475"/>
    </source>
</evidence>
<evidence type="ECO:0000256" key="7">
    <source>
        <dbReference type="SAM" id="Phobius"/>
    </source>
</evidence>
<evidence type="ECO:0000256" key="1">
    <source>
        <dbReference type="ARBA" id="ARBA00004651"/>
    </source>
</evidence>
<dbReference type="PANTHER" id="PTHR30012:SF0">
    <property type="entry name" value="TYPE II SECRETION SYSTEM PROTEIN F-RELATED"/>
    <property type="match status" value="1"/>
</dbReference>
<keyword evidence="3" id="KW-1003">Cell membrane</keyword>
<dbReference type="Proteomes" id="UP000886289">
    <property type="component" value="Unassembled WGS sequence"/>
</dbReference>
<comment type="similarity">
    <text evidence="2">Belongs to the GSP F family.</text>
</comment>
<keyword evidence="6 7" id="KW-0472">Membrane</keyword>
<accession>A0A7C0Y7G6</accession>
<organism evidence="9">
    <name type="scientific">Desulfofervidus auxilii</name>
    <dbReference type="NCBI Taxonomy" id="1621989"/>
    <lineage>
        <taxon>Bacteria</taxon>
        <taxon>Pseudomonadati</taxon>
        <taxon>Thermodesulfobacteriota</taxon>
        <taxon>Candidatus Desulfofervidia</taxon>
        <taxon>Candidatus Desulfofervidales</taxon>
        <taxon>Candidatus Desulfofervidaceae</taxon>
        <taxon>Candidatus Desulfofervidus</taxon>
    </lineage>
</organism>
<evidence type="ECO:0000259" key="8">
    <source>
        <dbReference type="Pfam" id="PF00482"/>
    </source>
</evidence>
<feature type="transmembrane region" description="Helical" evidence="7">
    <location>
        <begin position="361"/>
        <end position="388"/>
    </location>
</feature>
<evidence type="ECO:0000256" key="5">
    <source>
        <dbReference type="ARBA" id="ARBA00022989"/>
    </source>
</evidence>
<dbReference type="Pfam" id="PF00482">
    <property type="entry name" value="T2SSF"/>
    <property type="match status" value="2"/>
</dbReference>
<feature type="transmembrane region" description="Helical" evidence="7">
    <location>
        <begin position="159"/>
        <end position="182"/>
    </location>
</feature>
<dbReference type="PRINTS" id="PR00812">
    <property type="entry name" value="BCTERIALGSPF"/>
</dbReference>